<name>S4VUY5_9VIRU</name>
<feature type="region of interest" description="Disordered" evidence="1">
    <location>
        <begin position="32"/>
        <end position="54"/>
    </location>
</feature>
<proteinExistence type="predicted"/>
<dbReference type="EMBL" id="KC977571">
    <property type="protein sequence ID" value="AGO84379.1"/>
    <property type="molecule type" value="Genomic_DNA"/>
</dbReference>
<sequence>MTKNFLCDKQNFAPLRLFYAFAQGHASTIQKKMSRGPKAVRVARPARRNSDQAETKIEIDAQDDMYADDSPICLWWDWEPFALSADPRRDECLWPRKARRLLDKPPAASPEDPPAPMCLLLVLPEIGVWRRVVLVCRKESLRVSVVAEIAIRRDGLLSRSHRKDNCGFDQDLAWLKRALYGAEAAATRSDDDLRTSIVAWARLARQCAATNTEAILGMRGFSTGYLPDAVVDALEKSLPPPGDYFDGQFLTADDAVTMIDRVVPACTRLQCARSRTDLESLAACAVVGVLCRDLSASARVPSHLAALVAAHALVRAWDHRDRAALAAARGLLGLAPDGPTTSGASWHKPFLEAILLC</sequence>
<keyword evidence="3" id="KW-1185">Reference proteome</keyword>
<dbReference type="GeneID" id="16606166"/>
<organism evidence="2 3">
    <name type="scientific">Pandoravirus salinus</name>
    <dbReference type="NCBI Taxonomy" id="1349410"/>
    <lineage>
        <taxon>Viruses</taxon>
        <taxon>Pandoravirus</taxon>
    </lineage>
</organism>
<dbReference type="Proteomes" id="UP000204584">
    <property type="component" value="Segment"/>
</dbReference>
<evidence type="ECO:0000313" key="3">
    <source>
        <dbReference type="Proteomes" id="UP000204584"/>
    </source>
</evidence>
<evidence type="ECO:0000313" key="2">
    <source>
        <dbReference type="EMBL" id="AGO84379.1"/>
    </source>
</evidence>
<dbReference type="RefSeq" id="YP_008437450.1">
    <property type="nucleotide sequence ID" value="NC_022098.1"/>
</dbReference>
<protein>
    <submittedName>
        <fullName evidence="2">Uncharacterized protein</fullName>
    </submittedName>
</protein>
<evidence type="ECO:0000256" key="1">
    <source>
        <dbReference type="SAM" id="MobiDB-lite"/>
    </source>
</evidence>
<gene>
    <name evidence="2" type="ORF">psal_cds_540</name>
</gene>
<dbReference type="KEGG" id="vg:16606166"/>
<accession>S4VUY5</accession>
<reference evidence="2 3" key="1">
    <citation type="journal article" date="2013" name="Science">
        <title>Pandoraviruses: amoeba viruses with genomes up to 2.5 Mb reaching that of parasitic eukaryotes.</title>
        <authorList>
            <person name="Philippe N."/>
            <person name="Legendre M."/>
            <person name="Doutre G."/>
            <person name="Coute Y."/>
            <person name="Poirot O."/>
            <person name="Lescot M."/>
            <person name="Arslan D."/>
            <person name="Seltzer V."/>
            <person name="Bertaux L."/>
            <person name="Bruley C."/>
            <person name="Garin J."/>
            <person name="Claverie J.M."/>
            <person name="Abergel C."/>
        </authorList>
    </citation>
    <scope>NUCLEOTIDE SEQUENCE [LARGE SCALE GENOMIC DNA]</scope>
</reference>